<feature type="non-terminal residue" evidence="1">
    <location>
        <position position="75"/>
    </location>
</feature>
<protein>
    <submittedName>
        <fullName evidence="1">Uncharacterized protein</fullName>
    </submittedName>
</protein>
<sequence>MAVSIDGFSIREYTAKMRSVDVVKCWPFDESTKEVHVRAMLPPIAVKKFSWWLDVLELSDDNVDSDVIPVTRIRT</sequence>
<evidence type="ECO:0000313" key="1">
    <source>
        <dbReference type="EMBL" id="OIT08621.1"/>
    </source>
</evidence>
<dbReference type="Gramene" id="OIT08621">
    <property type="protein sequence ID" value="OIT08621"/>
    <property type="gene ID" value="A4A49_62951"/>
</dbReference>
<dbReference type="PANTHER" id="PTHR36892:SF1">
    <property type="entry name" value="OS05G0518200 PROTEIN"/>
    <property type="match status" value="1"/>
</dbReference>
<dbReference type="OMA" id="KILEATX"/>
<keyword evidence="2" id="KW-1185">Reference proteome</keyword>
<reference evidence="1" key="1">
    <citation type="submission" date="2016-11" db="EMBL/GenBank/DDBJ databases">
        <title>The genome of Nicotiana attenuata.</title>
        <authorList>
            <person name="Xu S."/>
            <person name="Brockmoeller T."/>
            <person name="Gaquerel E."/>
            <person name="Navarro A."/>
            <person name="Kuhl H."/>
            <person name="Gase K."/>
            <person name="Ling Z."/>
            <person name="Zhou W."/>
            <person name="Kreitzer C."/>
            <person name="Stanke M."/>
            <person name="Tang H."/>
            <person name="Lyons E."/>
            <person name="Pandey P."/>
            <person name="Pandey S.P."/>
            <person name="Timmermann B."/>
            <person name="Baldwin I.T."/>
        </authorList>
    </citation>
    <scope>NUCLEOTIDE SEQUENCE [LARGE SCALE GENOMIC DNA]</scope>
    <source>
        <strain evidence="1">UT</strain>
    </source>
</reference>
<gene>
    <name evidence="1" type="ORF">A4A49_62951</name>
</gene>
<accession>A0A1J6ITS8</accession>
<evidence type="ECO:0000313" key="2">
    <source>
        <dbReference type="Proteomes" id="UP000187609"/>
    </source>
</evidence>
<comment type="caution">
    <text evidence="1">The sequence shown here is derived from an EMBL/GenBank/DDBJ whole genome shotgun (WGS) entry which is preliminary data.</text>
</comment>
<proteinExistence type="predicted"/>
<dbReference type="SMR" id="A0A1J6ITS8"/>
<dbReference type="PANTHER" id="PTHR36892">
    <property type="entry name" value="OS01G0201800 PROTEIN"/>
    <property type="match status" value="1"/>
</dbReference>
<name>A0A1J6ITS8_NICAT</name>
<dbReference type="EMBL" id="MJEQ01037183">
    <property type="protein sequence ID" value="OIT08621.1"/>
    <property type="molecule type" value="Genomic_DNA"/>
</dbReference>
<organism evidence="1 2">
    <name type="scientific">Nicotiana attenuata</name>
    <name type="common">Coyote tobacco</name>
    <dbReference type="NCBI Taxonomy" id="49451"/>
    <lineage>
        <taxon>Eukaryota</taxon>
        <taxon>Viridiplantae</taxon>
        <taxon>Streptophyta</taxon>
        <taxon>Embryophyta</taxon>
        <taxon>Tracheophyta</taxon>
        <taxon>Spermatophyta</taxon>
        <taxon>Magnoliopsida</taxon>
        <taxon>eudicotyledons</taxon>
        <taxon>Gunneridae</taxon>
        <taxon>Pentapetalae</taxon>
        <taxon>asterids</taxon>
        <taxon>lamiids</taxon>
        <taxon>Solanales</taxon>
        <taxon>Solanaceae</taxon>
        <taxon>Nicotianoideae</taxon>
        <taxon>Nicotianeae</taxon>
        <taxon>Nicotiana</taxon>
    </lineage>
</organism>
<dbReference type="AlphaFoldDB" id="A0A1J6ITS8"/>
<dbReference type="Proteomes" id="UP000187609">
    <property type="component" value="Unassembled WGS sequence"/>
</dbReference>